<dbReference type="InterPro" id="IPR002751">
    <property type="entry name" value="CbiM/NikMN"/>
</dbReference>
<sequence length="350" mass="36836">MHMADALISPAVGGTMLAVTVGVAAYSVKKIQNDMDEKKIPLMGVMGAFVFAAQMINFSIPGTGSSGHLGGGILLAILLGPQAGFLTMASILLIQALFFGDGGLLAFGCNVFNLGFYTCFIAYPYIYKFFTRKGINAKNIFGASMVSAIIGLQLGAFSVALQTLLSGKTELTFAKFVLLLQPIHLAIGVVEGLVTSAIITFVWKARPEILEKAYIGEALGNISMKKVLTGLIVAIIIVGGALSWFASSKPDGLEWSMEKTAGTAELEATGDIYSTLSVMQSKTVLLPDYSFKASEAEMKDGTATNEEAWPAVSAGTSVSGIVGGAMTLVLATFIGFVISVVKRRNKRTAN</sequence>
<dbReference type="Gene3D" id="1.10.1760.20">
    <property type="match status" value="1"/>
</dbReference>
<accession>A0A4U7JHS0</accession>
<comment type="subcellular location">
    <subcellularLocation>
        <location evidence="1">Cell membrane</location>
        <topology evidence="1">Multi-pass membrane protein</topology>
    </subcellularLocation>
</comment>
<evidence type="ECO:0000256" key="1">
    <source>
        <dbReference type="ARBA" id="ARBA00004651"/>
    </source>
</evidence>
<evidence type="ECO:0000256" key="4">
    <source>
        <dbReference type="ARBA" id="ARBA00022692"/>
    </source>
</evidence>
<evidence type="ECO:0000256" key="2">
    <source>
        <dbReference type="ARBA" id="ARBA00022448"/>
    </source>
</evidence>
<keyword evidence="4" id="KW-0812">Transmembrane</keyword>
<reference evidence="8 9" key="1">
    <citation type="submission" date="2020-09" db="EMBL/GenBank/DDBJ databases">
        <title>Characterization and genome sequencing of Ruminiclostridium sp. nov. MA18.</title>
        <authorList>
            <person name="Rettenmaier R."/>
            <person name="Kowollik M.-L."/>
            <person name="Liebl W."/>
            <person name="Zverlov V."/>
        </authorList>
    </citation>
    <scope>NUCLEOTIDE SEQUENCE [LARGE SCALE GENOMIC DNA]</scope>
    <source>
        <strain evidence="8 9">MA18</strain>
    </source>
</reference>
<name>A0A4U7JHS0_9FIRM</name>
<keyword evidence="6" id="KW-0472">Membrane</keyword>
<keyword evidence="9" id="KW-1185">Reference proteome</keyword>
<dbReference type="EMBL" id="CP061336">
    <property type="protein sequence ID" value="QNU66153.1"/>
    <property type="molecule type" value="Genomic_DNA"/>
</dbReference>
<dbReference type="PANTHER" id="PTHR34229">
    <property type="entry name" value="METAL TRANSPORT PROTEIN HI_1621-RELATED"/>
    <property type="match status" value="1"/>
</dbReference>
<dbReference type="GO" id="GO:0000041">
    <property type="term" value="P:transition metal ion transport"/>
    <property type="evidence" value="ECO:0007669"/>
    <property type="project" value="InterPro"/>
</dbReference>
<protein>
    <submittedName>
        <fullName evidence="8">Energy-coupling factor ABC transporter permease</fullName>
    </submittedName>
</protein>
<keyword evidence="5" id="KW-1133">Transmembrane helix</keyword>
<gene>
    <name evidence="8" type="ORF">EHE19_014895</name>
</gene>
<dbReference type="Proteomes" id="UP000306409">
    <property type="component" value="Chromosome"/>
</dbReference>
<feature type="domain" description="PDGLE" evidence="7">
    <location>
        <begin position="226"/>
        <end position="338"/>
    </location>
</feature>
<dbReference type="GO" id="GO:0005886">
    <property type="term" value="C:plasma membrane"/>
    <property type="evidence" value="ECO:0007669"/>
    <property type="project" value="UniProtKB-SubCell"/>
</dbReference>
<dbReference type="RefSeq" id="WP_137696898.1">
    <property type="nucleotide sequence ID" value="NZ_CP061336.1"/>
</dbReference>
<evidence type="ECO:0000256" key="6">
    <source>
        <dbReference type="ARBA" id="ARBA00023136"/>
    </source>
</evidence>
<dbReference type="KEGG" id="rher:EHE19_014895"/>
<keyword evidence="3" id="KW-1003">Cell membrane</keyword>
<dbReference type="InterPro" id="IPR025937">
    <property type="entry name" value="PDGLE_dom"/>
</dbReference>
<keyword evidence="2" id="KW-0813">Transport</keyword>
<dbReference type="OrthoDB" id="5395048at2"/>
<evidence type="ECO:0000256" key="5">
    <source>
        <dbReference type="ARBA" id="ARBA00022989"/>
    </source>
</evidence>
<evidence type="ECO:0000313" key="9">
    <source>
        <dbReference type="Proteomes" id="UP000306409"/>
    </source>
</evidence>
<evidence type="ECO:0000259" key="7">
    <source>
        <dbReference type="Pfam" id="PF13190"/>
    </source>
</evidence>
<dbReference type="PANTHER" id="PTHR34229:SF1">
    <property type="entry name" value="METAL TRANSPORT PROTEIN HI_1621-RELATED"/>
    <property type="match status" value="1"/>
</dbReference>
<dbReference type="AlphaFoldDB" id="A0A4U7JHS0"/>
<evidence type="ECO:0000256" key="3">
    <source>
        <dbReference type="ARBA" id="ARBA00022475"/>
    </source>
</evidence>
<evidence type="ECO:0000313" key="8">
    <source>
        <dbReference type="EMBL" id="QNU66153.1"/>
    </source>
</evidence>
<dbReference type="Pfam" id="PF13190">
    <property type="entry name" value="PDGLE"/>
    <property type="match status" value="1"/>
</dbReference>
<proteinExistence type="predicted"/>
<organism evidence="8 9">
    <name type="scientific">Ruminiclostridium herbifermentans</name>
    <dbReference type="NCBI Taxonomy" id="2488810"/>
    <lineage>
        <taxon>Bacteria</taxon>
        <taxon>Bacillati</taxon>
        <taxon>Bacillota</taxon>
        <taxon>Clostridia</taxon>
        <taxon>Eubacteriales</taxon>
        <taxon>Oscillospiraceae</taxon>
        <taxon>Ruminiclostridium</taxon>
    </lineage>
</organism>
<dbReference type="Pfam" id="PF01891">
    <property type="entry name" value="CbiM"/>
    <property type="match status" value="1"/>
</dbReference>